<evidence type="ECO:0008006" key="4">
    <source>
        <dbReference type="Google" id="ProtNLM"/>
    </source>
</evidence>
<dbReference type="EMBL" id="JAAITA010000001">
    <property type="protein sequence ID" value="NSJ84728.1"/>
    <property type="molecule type" value="Genomic_DNA"/>
</dbReference>
<reference evidence="2 3" key="1">
    <citation type="journal article" date="2020" name="Cell Host Microbe">
        <title>Functional and Genomic Variation between Human-Derived Isolates of Lachnospiraceae Reveals Inter- and Intra-Species Diversity.</title>
        <authorList>
            <person name="Sorbara M.T."/>
            <person name="Littmann E.R."/>
            <person name="Fontana E."/>
            <person name="Moody T.U."/>
            <person name="Kohout C.E."/>
            <person name="Gjonbalaj M."/>
            <person name="Eaton V."/>
            <person name="Seok R."/>
            <person name="Leiner I.M."/>
            <person name="Pamer E.G."/>
        </authorList>
    </citation>
    <scope>NUCLEOTIDE SEQUENCE [LARGE SCALE GENOMIC DNA]</scope>
    <source>
        <strain evidence="2 3">MSK.15.26</strain>
    </source>
</reference>
<keyword evidence="1" id="KW-1133">Transmembrane helix</keyword>
<feature type="transmembrane region" description="Helical" evidence="1">
    <location>
        <begin position="120"/>
        <end position="138"/>
    </location>
</feature>
<gene>
    <name evidence="2" type="ORF">G5A70_00705</name>
</gene>
<name>A0ABX2I5Y3_BLAHA</name>
<feature type="transmembrane region" description="Helical" evidence="1">
    <location>
        <begin position="12"/>
        <end position="28"/>
    </location>
</feature>
<dbReference type="Proteomes" id="UP000822142">
    <property type="component" value="Unassembled WGS sequence"/>
</dbReference>
<keyword evidence="3" id="KW-1185">Reference proteome</keyword>
<feature type="transmembrane region" description="Helical" evidence="1">
    <location>
        <begin position="375"/>
        <end position="398"/>
    </location>
</feature>
<keyword evidence="1" id="KW-0812">Transmembrane</keyword>
<proteinExistence type="predicted"/>
<feature type="transmembrane region" description="Helical" evidence="1">
    <location>
        <begin position="182"/>
        <end position="204"/>
    </location>
</feature>
<feature type="transmembrane region" description="Helical" evidence="1">
    <location>
        <begin position="269"/>
        <end position="296"/>
    </location>
</feature>
<dbReference type="RefSeq" id="WP_173747207.1">
    <property type="nucleotide sequence ID" value="NZ_JAAITA010000001.1"/>
</dbReference>
<feature type="transmembrane region" description="Helical" evidence="1">
    <location>
        <begin position="64"/>
        <end position="80"/>
    </location>
</feature>
<sequence length="583" mass="67041">MKVRNISREKIVIVIECIIIVCLSLVSFDKIGFPSVINDEFGYLGNAAYFAGYGWESVLSDVPYYSYGYSIFLTPLYWLFDSGITVYYGASIINSFSLVGAFLSLNYILKELFPDIEVVLRSSICFMATVNMYTFIMVGYALAECFLFFSMCLIIASFLVFLKNPSLLNSVILGGLISFIHLLHQRALAVVVASIMLIMFMTFVKKISKKSAFIVVITIVLGLILQTEIKELVKEAIWSGNTVTTNGNDYTGVVGVIFELTSIDGILNFIFSFISKLFAIIVSYFFVPLLFMEICLKKIYMIFIKRVCNLGNKEITYIFLLLILICAAGISALFALYPIRKDSVIYTRYIEYMIGPVIAIALAEMTKLRVKKIRISVYGIMLLLCCPFVKKALSWVSNQQFIKISTPVLGAFYSENELYLYSMVMISILLFLLCSYILYNKKIFYKKIFIYIFVSAQIFIGYNIKEQWTDFNNIKAETYDIGIEIQKKIEKDNKNYEVLLMRENEEYYTMHYYGGFIQQYLPKQEMKYVTIDSIERDIKGENKLIVADNSCHLNESVLNCKKIYTNERLSLYEYKGEKDNGEW</sequence>
<evidence type="ECO:0000256" key="1">
    <source>
        <dbReference type="SAM" id="Phobius"/>
    </source>
</evidence>
<organism evidence="2 3">
    <name type="scientific">Blautia hansenii</name>
    <name type="common">Ruminococcus hansenii</name>
    <dbReference type="NCBI Taxonomy" id="1322"/>
    <lineage>
        <taxon>Bacteria</taxon>
        <taxon>Bacillati</taxon>
        <taxon>Bacillota</taxon>
        <taxon>Clostridia</taxon>
        <taxon>Lachnospirales</taxon>
        <taxon>Lachnospiraceae</taxon>
        <taxon>Blautia</taxon>
    </lineage>
</organism>
<evidence type="ECO:0000313" key="3">
    <source>
        <dbReference type="Proteomes" id="UP000822142"/>
    </source>
</evidence>
<evidence type="ECO:0000313" key="2">
    <source>
        <dbReference type="EMBL" id="NSJ84728.1"/>
    </source>
</evidence>
<feature type="transmembrane region" description="Helical" evidence="1">
    <location>
        <begin position="211"/>
        <end position="229"/>
    </location>
</feature>
<feature type="transmembrane region" description="Helical" evidence="1">
    <location>
        <begin position="145"/>
        <end position="162"/>
    </location>
</feature>
<feature type="transmembrane region" description="Helical" evidence="1">
    <location>
        <begin position="317"/>
        <end position="339"/>
    </location>
</feature>
<keyword evidence="1" id="KW-0472">Membrane</keyword>
<protein>
    <recommendedName>
        <fullName evidence="4">Glycosyltransferase RgtA/B/C/D-like domain-containing protein</fullName>
    </recommendedName>
</protein>
<comment type="caution">
    <text evidence="2">The sequence shown here is derived from an EMBL/GenBank/DDBJ whole genome shotgun (WGS) entry which is preliminary data.</text>
</comment>
<feature type="transmembrane region" description="Helical" evidence="1">
    <location>
        <begin position="345"/>
        <end position="363"/>
    </location>
</feature>
<feature type="transmembrane region" description="Helical" evidence="1">
    <location>
        <begin position="418"/>
        <end position="439"/>
    </location>
</feature>
<feature type="transmembrane region" description="Helical" evidence="1">
    <location>
        <begin position="87"/>
        <end position="108"/>
    </location>
</feature>
<accession>A0ABX2I5Y3</accession>